<dbReference type="OrthoDB" id="4187177at2759"/>
<protein>
    <submittedName>
        <fullName evidence="2">Uncharacterized protein</fullName>
    </submittedName>
</protein>
<dbReference type="Proteomes" id="UP000191522">
    <property type="component" value="Unassembled WGS sequence"/>
</dbReference>
<evidence type="ECO:0000313" key="2">
    <source>
        <dbReference type="EMBL" id="OQD67117.1"/>
    </source>
</evidence>
<name>A0A1V6NRA8_PENDC</name>
<comment type="caution">
    <text evidence="2">The sequence shown here is derived from an EMBL/GenBank/DDBJ whole genome shotgun (WGS) entry which is preliminary data.</text>
</comment>
<accession>A0A1V6NRA8</accession>
<gene>
    <name evidence="2" type="ORF">PENDEC_c046G00242</name>
</gene>
<feature type="region of interest" description="Disordered" evidence="1">
    <location>
        <begin position="1"/>
        <end position="26"/>
    </location>
</feature>
<evidence type="ECO:0000313" key="3">
    <source>
        <dbReference type="Proteomes" id="UP000191522"/>
    </source>
</evidence>
<proteinExistence type="predicted"/>
<sequence length="244" mass="27853">MASTKASPPCHWGLTPPNSPTNGLDRSQTTVKDLKQLYKVLEKVLLNLANTEIANAPVFQDHSQPGPDVVLLKQLLVKLTDASNEQEENVEIDLKIPICTTPEDFKSFEKWASKSQFKTVLETWDKEACKYKIAEPTESSGVLDDYAEYAFVVRERLDRNSKEVTQYIDIKSEGLRDILREVLHDIKAISLMEDRPSIEQNVLFHFLPELANYAENINNADCEFPRQHLRLLIDYLKQAYLATS</sequence>
<organism evidence="2 3">
    <name type="scientific">Penicillium decumbens</name>
    <dbReference type="NCBI Taxonomy" id="69771"/>
    <lineage>
        <taxon>Eukaryota</taxon>
        <taxon>Fungi</taxon>
        <taxon>Dikarya</taxon>
        <taxon>Ascomycota</taxon>
        <taxon>Pezizomycotina</taxon>
        <taxon>Eurotiomycetes</taxon>
        <taxon>Eurotiomycetidae</taxon>
        <taxon>Eurotiales</taxon>
        <taxon>Aspergillaceae</taxon>
        <taxon>Penicillium</taxon>
    </lineage>
</organism>
<dbReference type="OMA" id="ESPICTI"/>
<keyword evidence="3" id="KW-1185">Reference proteome</keyword>
<evidence type="ECO:0000256" key="1">
    <source>
        <dbReference type="SAM" id="MobiDB-lite"/>
    </source>
</evidence>
<reference evidence="3" key="1">
    <citation type="journal article" date="2017" name="Nat. Microbiol.">
        <title>Global analysis of biosynthetic gene clusters reveals vast potential of secondary metabolite production in Penicillium species.</title>
        <authorList>
            <person name="Nielsen J.C."/>
            <person name="Grijseels S."/>
            <person name="Prigent S."/>
            <person name="Ji B."/>
            <person name="Dainat J."/>
            <person name="Nielsen K.F."/>
            <person name="Frisvad J.C."/>
            <person name="Workman M."/>
            <person name="Nielsen J."/>
        </authorList>
    </citation>
    <scope>NUCLEOTIDE SEQUENCE [LARGE SCALE GENOMIC DNA]</scope>
    <source>
        <strain evidence="3">IBT 11843</strain>
    </source>
</reference>
<dbReference type="EMBL" id="MDYL01000046">
    <property type="protein sequence ID" value="OQD67117.1"/>
    <property type="molecule type" value="Genomic_DNA"/>
</dbReference>
<dbReference type="STRING" id="69771.A0A1V6NRA8"/>
<dbReference type="AlphaFoldDB" id="A0A1V6NRA8"/>